<dbReference type="GO" id="GO:0016251">
    <property type="term" value="F:RNA polymerase II general transcription initiation factor activity"/>
    <property type="evidence" value="ECO:0007669"/>
    <property type="project" value="TreeGrafter"/>
</dbReference>
<evidence type="ECO:0000256" key="1">
    <source>
        <dbReference type="ARBA" id="ARBA00004123"/>
    </source>
</evidence>
<keyword evidence="6" id="KW-0175">Coiled coil</keyword>
<feature type="region of interest" description="Disordered" evidence="7">
    <location>
        <begin position="337"/>
        <end position="380"/>
    </location>
</feature>
<keyword evidence="10" id="KW-1185">Reference proteome</keyword>
<dbReference type="Proteomes" id="UP000504636">
    <property type="component" value="Unplaced"/>
</dbReference>
<dbReference type="CDD" id="cd08047">
    <property type="entry name" value="TAF7"/>
    <property type="match status" value="1"/>
</dbReference>
<dbReference type="InterPro" id="IPR037817">
    <property type="entry name" value="TAF7"/>
</dbReference>
<dbReference type="GO" id="GO:0051123">
    <property type="term" value="P:RNA polymerase II preinitiation complex assembly"/>
    <property type="evidence" value="ECO:0007669"/>
    <property type="project" value="TreeGrafter"/>
</dbReference>
<keyword evidence="3" id="KW-0805">Transcription regulation</keyword>
<feature type="region of interest" description="Disordered" evidence="7">
    <location>
        <begin position="1"/>
        <end position="115"/>
    </location>
</feature>
<feature type="compositionally biased region" description="Acidic residues" evidence="7">
    <location>
        <begin position="343"/>
        <end position="370"/>
    </location>
</feature>
<evidence type="ECO:0000256" key="5">
    <source>
        <dbReference type="ARBA" id="ARBA00023242"/>
    </source>
</evidence>
<evidence type="ECO:0000256" key="2">
    <source>
        <dbReference type="ARBA" id="ARBA00009368"/>
    </source>
</evidence>
<comment type="subcellular location">
    <subcellularLocation>
        <location evidence="1">Nucleus</location>
    </subcellularLocation>
</comment>
<proteinExistence type="inferred from homology"/>
<reference evidence="11" key="2">
    <citation type="submission" date="2020-04" db="EMBL/GenBank/DDBJ databases">
        <authorList>
            <consortium name="NCBI Genome Project"/>
        </authorList>
    </citation>
    <scope>NUCLEOTIDE SEQUENCE</scope>
    <source>
        <strain evidence="11">CBS 304.34</strain>
    </source>
</reference>
<evidence type="ECO:0000313" key="9">
    <source>
        <dbReference type="EMBL" id="KAF2806903.1"/>
    </source>
</evidence>
<evidence type="ECO:0000256" key="6">
    <source>
        <dbReference type="SAM" id="Coils"/>
    </source>
</evidence>
<evidence type="ECO:0000256" key="7">
    <source>
        <dbReference type="SAM" id="MobiDB-lite"/>
    </source>
</evidence>
<gene>
    <name evidence="9 11" type="ORF">BDZ99DRAFT_465658</name>
</gene>
<dbReference type="AlphaFoldDB" id="A0A6A6YEF0"/>
<dbReference type="PANTHER" id="PTHR12228:SF0">
    <property type="entry name" value="TATA-BOX BINDING PROTEIN ASSOCIATED FACTOR 7"/>
    <property type="match status" value="1"/>
</dbReference>
<feature type="region of interest" description="Disordered" evidence="7">
    <location>
        <begin position="443"/>
        <end position="476"/>
    </location>
</feature>
<keyword evidence="4" id="KW-0804">Transcription</keyword>
<dbReference type="InterPro" id="IPR006751">
    <property type="entry name" value="TAFII55_prot_cons_reg"/>
</dbReference>
<feature type="compositionally biased region" description="Polar residues" evidence="7">
    <location>
        <begin position="443"/>
        <end position="459"/>
    </location>
</feature>
<feature type="coiled-coil region" evidence="6">
    <location>
        <begin position="479"/>
        <end position="513"/>
    </location>
</feature>
<dbReference type="EMBL" id="MU003706">
    <property type="protein sequence ID" value="KAF2806903.1"/>
    <property type="molecule type" value="Genomic_DNA"/>
</dbReference>
<name>A0A6A6YEF0_9PEZI</name>
<dbReference type="GeneID" id="54461493"/>
<feature type="coiled-coil region" evidence="6">
    <location>
        <begin position="304"/>
        <end position="331"/>
    </location>
</feature>
<dbReference type="OrthoDB" id="153872at2759"/>
<dbReference type="PANTHER" id="PTHR12228">
    <property type="entry name" value="TRANSCRIPTION INITIATION FACTOR TFIID 55 KD SUBUNIT-RELATED"/>
    <property type="match status" value="1"/>
</dbReference>
<reference evidence="11" key="3">
    <citation type="submission" date="2025-04" db="UniProtKB">
        <authorList>
            <consortium name="RefSeq"/>
        </authorList>
    </citation>
    <scope>IDENTIFICATION</scope>
    <source>
        <strain evidence="11">CBS 304.34</strain>
    </source>
</reference>
<organism evidence="9">
    <name type="scientific">Mytilinidion resinicola</name>
    <dbReference type="NCBI Taxonomy" id="574789"/>
    <lineage>
        <taxon>Eukaryota</taxon>
        <taxon>Fungi</taxon>
        <taxon>Dikarya</taxon>
        <taxon>Ascomycota</taxon>
        <taxon>Pezizomycotina</taxon>
        <taxon>Dothideomycetes</taxon>
        <taxon>Pleosporomycetidae</taxon>
        <taxon>Mytilinidiales</taxon>
        <taxon>Mytilinidiaceae</taxon>
        <taxon>Mytilinidion</taxon>
    </lineage>
</organism>
<feature type="domain" description="TAFII55 protein conserved region" evidence="8">
    <location>
        <begin position="168"/>
        <end position="330"/>
    </location>
</feature>
<accession>A0A6A6YEF0</accession>
<evidence type="ECO:0000256" key="3">
    <source>
        <dbReference type="ARBA" id="ARBA00023015"/>
    </source>
</evidence>
<feature type="compositionally biased region" description="Acidic residues" evidence="7">
    <location>
        <begin position="460"/>
        <end position="476"/>
    </location>
</feature>
<dbReference type="GO" id="GO:0005669">
    <property type="term" value="C:transcription factor TFIID complex"/>
    <property type="evidence" value="ECO:0007669"/>
    <property type="project" value="InterPro"/>
</dbReference>
<dbReference type="Pfam" id="PF04658">
    <property type="entry name" value="TAFII55_N"/>
    <property type="match status" value="1"/>
</dbReference>
<evidence type="ECO:0000256" key="4">
    <source>
        <dbReference type="ARBA" id="ARBA00023163"/>
    </source>
</evidence>
<feature type="compositionally biased region" description="Polar residues" evidence="7">
    <location>
        <begin position="8"/>
        <end position="22"/>
    </location>
</feature>
<dbReference type="RefSeq" id="XP_033573867.1">
    <property type="nucleotide sequence ID" value="XM_033720600.1"/>
</dbReference>
<sequence length="542" mass="59936">MPLKLKLKTSTPADGSSNSLHTPSGPPKIKLKMGSSLPPTPANEHPPDLSAPVRQKRKYNKKPKFDADGNPIVAAPKGSSKNKKRARDEDDEEASPPAKRKTKGPGHPLSIIPPTQGQRMIPKLKLTARTPGSAAPVFKLKYQGKPPPRPLGVGYDSECEDAEIDPTIHSQFVLRMQPGPDCDALHKAIEEKKIGKPSSDGGFSVYFRFFDKEARRSIVVVNGTRYAAAMVDLPCIVESMKSWNKRDWVKSADICQMLLVLGPCKTDEEAKAFMLPQEVDPELHQYAHGLTPPMHWVRKRRFRKRENFRKIEEVEAEVERLLELDRRAMESGGKSEYNLVDINDVDDDSEDDGYYEQDDEVEMDVDEPDEPVERGFVEDEDNDELAQMLQEQLAEGAGPGEEAYGDAGANGTHVGLVAESSQVASFHDVAMHALGADVTDAVPTTETQTPNSPSVAETNSEGDDDEEEEESEEEIDADTLAAQQELAQQKEEIADLEKEIADANAQLQKQTNPLLRKRIVSKIETLTNDLNLKKTSLGIEVD</sequence>
<comment type="similarity">
    <text evidence="2">Belongs to the TAF7 family.</text>
</comment>
<protein>
    <recommendedName>
        <fullName evidence="8">TAFII55 protein conserved region domain-containing protein</fullName>
    </recommendedName>
</protein>
<reference evidence="9 11" key="1">
    <citation type="journal article" date="2020" name="Stud. Mycol.">
        <title>101 Dothideomycetes genomes: a test case for predicting lifestyles and emergence of pathogens.</title>
        <authorList>
            <person name="Haridas S."/>
            <person name="Albert R."/>
            <person name="Binder M."/>
            <person name="Bloem J."/>
            <person name="Labutti K."/>
            <person name="Salamov A."/>
            <person name="Andreopoulos B."/>
            <person name="Baker S."/>
            <person name="Barry K."/>
            <person name="Bills G."/>
            <person name="Bluhm B."/>
            <person name="Cannon C."/>
            <person name="Castanera R."/>
            <person name="Culley D."/>
            <person name="Daum C."/>
            <person name="Ezra D."/>
            <person name="Gonzalez J."/>
            <person name="Henrissat B."/>
            <person name="Kuo A."/>
            <person name="Liang C."/>
            <person name="Lipzen A."/>
            <person name="Lutzoni F."/>
            <person name="Magnuson J."/>
            <person name="Mondo S."/>
            <person name="Nolan M."/>
            <person name="Ohm R."/>
            <person name="Pangilinan J."/>
            <person name="Park H.-J."/>
            <person name="Ramirez L."/>
            <person name="Alfaro M."/>
            <person name="Sun H."/>
            <person name="Tritt A."/>
            <person name="Yoshinaga Y."/>
            <person name="Zwiers L.-H."/>
            <person name="Turgeon B."/>
            <person name="Goodwin S."/>
            <person name="Spatafora J."/>
            <person name="Crous P."/>
            <person name="Grigoriev I."/>
        </authorList>
    </citation>
    <scope>NUCLEOTIDE SEQUENCE</scope>
    <source>
        <strain evidence="9 11">CBS 304.34</strain>
    </source>
</reference>
<evidence type="ECO:0000313" key="11">
    <source>
        <dbReference type="RefSeq" id="XP_033573867.1"/>
    </source>
</evidence>
<evidence type="ECO:0000313" key="10">
    <source>
        <dbReference type="Proteomes" id="UP000504636"/>
    </source>
</evidence>
<keyword evidence="5" id="KW-0539">Nucleus</keyword>
<dbReference type="SMART" id="SM01370">
    <property type="entry name" value="TAFII55_N"/>
    <property type="match status" value="1"/>
</dbReference>
<evidence type="ECO:0000259" key="8">
    <source>
        <dbReference type="SMART" id="SM01370"/>
    </source>
</evidence>